<sequence length="44" mass="4902">MKELVGSCNECGKEIYCLEGFLNGVSDHGKLLCFECEKNTQEDS</sequence>
<evidence type="ECO:0000313" key="2">
    <source>
        <dbReference type="Proteomes" id="UP001242313"/>
    </source>
</evidence>
<dbReference type="Proteomes" id="UP001242313">
    <property type="component" value="Unassembled WGS sequence"/>
</dbReference>
<organism evidence="1 2">
    <name type="scientific">Mesobacillus stamsii</name>
    <dbReference type="NCBI Taxonomy" id="225347"/>
    <lineage>
        <taxon>Bacteria</taxon>
        <taxon>Bacillati</taxon>
        <taxon>Bacillota</taxon>
        <taxon>Bacilli</taxon>
        <taxon>Bacillales</taxon>
        <taxon>Bacillaceae</taxon>
        <taxon>Mesobacillus</taxon>
    </lineage>
</organism>
<accession>A0ABU0FQ61</accession>
<evidence type="ECO:0000313" key="1">
    <source>
        <dbReference type="EMBL" id="MDQ0412049.1"/>
    </source>
</evidence>
<name>A0ABU0FQ61_9BACI</name>
<reference evidence="1 2" key="1">
    <citation type="submission" date="2023-07" db="EMBL/GenBank/DDBJ databases">
        <title>Genomic Encyclopedia of Type Strains, Phase IV (KMG-IV): sequencing the most valuable type-strain genomes for metagenomic binning, comparative biology and taxonomic classification.</title>
        <authorList>
            <person name="Goeker M."/>
        </authorList>
    </citation>
    <scope>NUCLEOTIDE SEQUENCE [LARGE SCALE GENOMIC DNA]</scope>
    <source>
        <strain evidence="1 2">DSM 19598</strain>
    </source>
</reference>
<dbReference type="EMBL" id="JAUSUN010000001">
    <property type="protein sequence ID" value="MDQ0412049.1"/>
    <property type="molecule type" value="Genomic_DNA"/>
</dbReference>
<evidence type="ECO:0008006" key="3">
    <source>
        <dbReference type="Google" id="ProtNLM"/>
    </source>
</evidence>
<keyword evidence="2" id="KW-1185">Reference proteome</keyword>
<gene>
    <name evidence="1" type="ORF">J2S25_000227</name>
</gene>
<proteinExistence type="predicted"/>
<dbReference type="RefSeq" id="WP_277813880.1">
    <property type="nucleotide sequence ID" value="NZ_JAUSUN010000001.1"/>
</dbReference>
<comment type="caution">
    <text evidence="1">The sequence shown here is derived from an EMBL/GenBank/DDBJ whole genome shotgun (WGS) entry which is preliminary data.</text>
</comment>
<protein>
    <recommendedName>
        <fullName evidence="3">GapA-binding peptide SR1P</fullName>
    </recommendedName>
</protein>